<dbReference type="Proteomes" id="UP000574133">
    <property type="component" value="Unassembled WGS sequence"/>
</dbReference>
<organism evidence="2 3">
    <name type="scientific">Cohnella lubricantis</name>
    <dbReference type="NCBI Taxonomy" id="2163172"/>
    <lineage>
        <taxon>Bacteria</taxon>
        <taxon>Bacillati</taxon>
        <taxon>Bacillota</taxon>
        <taxon>Bacilli</taxon>
        <taxon>Bacillales</taxon>
        <taxon>Paenibacillaceae</taxon>
        <taxon>Cohnella</taxon>
    </lineage>
</organism>
<dbReference type="PANTHER" id="PTHR35337">
    <property type="entry name" value="SLR1478 PROTEIN"/>
    <property type="match status" value="1"/>
</dbReference>
<feature type="transmembrane region" description="Helical" evidence="1">
    <location>
        <begin position="129"/>
        <end position="150"/>
    </location>
</feature>
<feature type="transmembrane region" description="Helical" evidence="1">
    <location>
        <begin position="170"/>
        <end position="192"/>
    </location>
</feature>
<keyword evidence="1" id="KW-0472">Membrane</keyword>
<protein>
    <submittedName>
        <fullName evidence="2">Stage II sporulation protein M</fullName>
    </submittedName>
</protein>
<evidence type="ECO:0000313" key="3">
    <source>
        <dbReference type="Proteomes" id="UP000574133"/>
    </source>
</evidence>
<reference evidence="2 3" key="1">
    <citation type="submission" date="2020-08" db="EMBL/GenBank/DDBJ databases">
        <title>Cohnella phylogeny.</title>
        <authorList>
            <person name="Dunlap C."/>
        </authorList>
    </citation>
    <scope>NUCLEOTIDE SEQUENCE [LARGE SCALE GENOMIC DNA]</scope>
    <source>
        <strain evidence="2 3">DSM 103658</strain>
    </source>
</reference>
<accession>A0A841TGZ7</accession>
<evidence type="ECO:0000313" key="2">
    <source>
        <dbReference type="EMBL" id="MBB6679199.1"/>
    </source>
</evidence>
<name>A0A841TGZ7_9BACL</name>
<keyword evidence="1" id="KW-0812">Transmembrane</keyword>
<dbReference type="PANTHER" id="PTHR35337:SF1">
    <property type="entry name" value="SLR1478 PROTEIN"/>
    <property type="match status" value="1"/>
</dbReference>
<keyword evidence="1" id="KW-1133">Transmembrane helix</keyword>
<feature type="transmembrane region" description="Helical" evidence="1">
    <location>
        <begin position="82"/>
        <end position="108"/>
    </location>
</feature>
<dbReference type="RefSeq" id="WP_185180465.1">
    <property type="nucleotide sequence ID" value="NZ_CBCSEP010000024.1"/>
</dbReference>
<dbReference type="Pfam" id="PF01944">
    <property type="entry name" value="SpoIIM"/>
    <property type="match status" value="1"/>
</dbReference>
<dbReference type="EMBL" id="JACJVN010000077">
    <property type="protein sequence ID" value="MBB6679199.1"/>
    <property type="molecule type" value="Genomic_DNA"/>
</dbReference>
<dbReference type="AlphaFoldDB" id="A0A841TGZ7"/>
<evidence type="ECO:0000256" key="1">
    <source>
        <dbReference type="SAM" id="Phobius"/>
    </source>
</evidence>
<comment type="caution">
    <text evidence="2">The sequence shown here is derived from an EMBL/GenBank/DDBJ whole genome shotgun (WGS) entry which is preliminary data.</text>
</comment>
<keyword evidence="3" id="KW-1185">Reference proteome</keyword>
<gene>
    <name evidence="2" type="ORF">H4Q31_18060</name>
</gene>
<sequence length="203" mass="22129">MFSKQALHQNWRDIKPYLIFAFILFFASLVVGASSTGPVNWLDEAIESVRRISESAESSNNPEQTLFTAIWLNNVRSSLMSLYLGLFAGVMPIVTLVVNGMLMGYLFGNFAAAGYQIGPMIVKGILPHGILEIPALMLACAFGVRLGLSLLRGIWGSLIGRNEPWARFKLAIKGSVPAAILVVLLLLIAAVIESTVTYRLMEG</sequence>
<dbReference type="InterPro" id="IPR002798">
    <property type="entry name" value="SpoIIM-like"/>
</dbReference>
<proteinExistence type="predicted"/>